<dbReference type="EMBL" id="CP000448">
    <property type="protein sequence ID" value="ABI69780.1"/>
    <property type="molecule type" value="Genomic_DNA"/>
</dbReference>
<dbReference type="OrthoDB" id="32195at2"/>
<dbReference type="HOGENOM" id="CLU_2464577_0_0_9"/>
<sequence length="106" mass="12256">MTGVMLVYLHRYQPAMVAILRTDYLHRLQDVLEVEKQHLQRTINDEAGSSSARKAAKELTRLDKQTLELKKYEELVHHYADMHIPLDLDDGVKVNYAKLGELLAKI</sequence>
<dbReference type="KEGG" id="swo:Swol_2491"/>
<protein>
    <submittedName>
        <fullName evidence="1">Uncharacterized protein</fullName>
    </submittedName>
</protein>
<accession>Q0AU24</accession>
<evidence type="ECO:0000313" key="2">
    <source>
        <dbReference type="Proteomes" id="UP000001968"/>
    </source>
</evidence>
<dbReference type="AlphaFoldDB" id="Q0AU24"/>
<proteinExistence type="predicted"/>
<reference evidence="2" key="1">
    <citation type="journal article" date="2010" name="Environ. Microbiol.">
        <title>The genome of Syntrophomonas wolfei: new insights into syntrophic metabolism and biohydrogen production.</title>
        <authorList>
            <person name="Sieber J.R."/>
            <person name="Sims D.R."/>
            <person name="Han C."/>
            <person name="Kim E."/>
            <person name="Lykidis A."/>
            <person name="Lapidus A.L."/>
            <person name="McDonnald E."/>
            <person name="Rohlin L."/>
            <person name="Culley D.E."/>
            <person name="Gunsalus R."/>
            <person name="McInerney M.J."/>
        </authorList>
    </citation>
    <scope>NUCLEOTIDE SEQUENCE [LARGE SCALE GENOMIC DNA]</scope>
    <source>
        <strain evidence="2">DSM 2245B / Goettingen</strain>
    </source>
</reference>
<dbReference type="Proteomes" id="UP000001968">
    <property type="component" value="Chromosome"/>
</dbReference>
<dbReference type="STRING" id="335541.Swol_2491"/>
<keyword evidence="2" id="KW-1185">Reference proteome</keyword>
<gene>
    <name evidence="1" type="ordered locus">Swol_2491</name>
</gene>
<name>Q0AU24_SYNWW</name>
<evidence type="ECO:0000313" key="1">
    <source>
        <dbReference type="EMBL" id="ABI69780.1"/>
    </source>
</evidence>
<dbReference type="eggNOG" id="COG0827">
    <property type="taxonomic scope" value="Bacteria"/>
</dbReference>
<organism evidence="1 2">
    <name type="scientific">Syntrophomonas wolfei subsp. wolfei (strain DSM 2245B / Goettingen)</name>
    <dbReference type="NCBI Taxonomy" id="335541"/>
    <lineage>
        <taxon>Bacteria</taxon>
        <taxon>Bacillati</taxon>
        <taxon>Bacillota</taxon>
        <taxon>Clostridia</taxon>
        <taxon>Eubacteriales</taxon>
        <taxon>Syntrophomonadaceae</taxon>
        <taxon>Syntrophomonas</taxon>
    </lineage>
</organism>